<protein>
    <submittedName>
        <fullName evidence="6">Luciferase</fullName>
    </submittedName>
</protein>
<evidence type="ECO:0000259" key="5">
    <source>
        <dbReference type="Pfam" id="PF00296"/>
    </source>
</evidence>
<dbReference type="GO" id="GO:0008726">
    <property type="term" value="F:alkanesulfonate monooxygenase activity"/>
    <property type="evidence" value="ECO:0007669"/>
    <property type="project" value="TreeGrafter"/>
</dbReference>
<dbReference type="InterPro" id="IPR011251">
    <property type="entry name" value="Luciferase-like_dom"/>
</dbReference>
<name>A0A124HAK5_9ACTN</name>
<dbReference type="Gene3D" id="3.20.20.30">
    <property type="entry name" value="Luciferase-like domain"/>
    <property type="match status" value="1"/>
</dbReference>
<keyword evidence="4" id="KW-0503">Monooxygenase</keyword>
<feature type="domain" description="Luciferase-like" evidence="5">
    <location>
        <begin position="18"/>
        <end position="235"/>
    </location>
</feature>
<organism evidence="6 7">
    <name type="scientific">Streptomyces pseudovenezuelae</name>
    <dbReference type="NCBI Taxonomy" id="67350"/>
    <lineage>
        <taxon>Bacteria</taxon>
        <taxon>Bacillati</taxon>
        <taxon>Actinomycetota</taxon>
        <taxon>Actinomycetes</taxon>
        <taxon>Kitasatosporales</taxon>
        <taxon>Streptomycetaceae</taxon>
        <taxon>Streptomyces</taxon>
        <taxon>Streptomyces aurantiacus group</taxon>
    </lineage>
</organism>
<gene>
    <name evidence="6" type="ORF">AQI94_12215</name>
</gene>
<evidence type="ECO:0000313" key="7">
    <source>
        <dbReference type="Proteomes" id="UP000053039"/>
    </source>
</evidence>
<evidence type="ECO:0000256" key="4">
    <source>
        <dbReference type="ARBA" id="ARBA00023033"/>
    </source>
</evidence>
<dbReference type="RefSeq" id="WP_031044320.1">
    <property type="nucleotide sequence ID" value="NZ_JBIBHV010000003.1"/>
</dbReference>
<evidence type="ECO:0000256" key="1">
    <source>
        <dbReference type="ARBA" id="ARBA00022630"/>
    </source>
</evidence>
<keyword evidence="1" id="KW-0285">Flavoprotein</keyword>
<dbReference type="InterPro" id="IPR050172">
    <property type="entry name" value="SsuD_RutA_monooxygenase"/>
</dbReference>
<dbReference type="AlphaFoldDB" id="A0A124HAK5"/>
<dbReference type="Proteomes" id="UP000053039">
    <property type="component" value="Unassembled WGS sequence"/>
</dbReference>
<dbReference type="Pfam" id="PF00296">
    <property type="entry name" value="Bac_luciferase"/>
    <property type="match status" value="1"/>
</dbReference>
<evidence type="ECO:0000313" key="6">
    <source>
        <dbReference type="EMBL" id="KUM88401.1"/>
    </source>
</evidence>
<dbReference type="InterPro" id="IPR036661">
    <property type="entry name" value="Luciferase-like_sf"/>
</dbReference>
<dbReference type="PANTHER" id="PTHR42847:SF4">
    <property type="entry name" value="ALKANESULFONATE MONOOXYGENASE-RELATED"/>
    <property type="match status" value="1"/>
</dbReference>
<sequence>MNRLRSALWLPLFDDLADPSTVARVAADAEEAGWDGCFVWDQLCWRAPIRQVADPWIALAAIATVTERIRLGPMVTALPRRRPAKVARESATLDRLSEGRLTLGVGLGSDRFAGELSRTGEELDARRRGRMLDESLDVLTAAWSGEPVRHRGEHYTVDDITFLPRPVQRPGVPVWAAGMPGNGKPIRRAARLDGFFPANLQHPDQLAEIVDSLTGLRQGRMASYDIAVGLPLGVDPEPYARAGATWWLPEWEPGVRLDTVRGVLRDGPAA</sequence>
<evidence type="ECO:0000256" key="3">
    <source>
        <dbReference type="ARBA" id="ARBA00023002"/>
    </source>
</evidence>
<dbReference type="EMBL" id="LMWM01000010">
    <property type="protein sequence ID" value="KUM88401.1"/>
    <property type="molecule type" value="Genomic_DNA"/>
</dbReference>
<dbReference type="OrthoDB" id="5175259at2"/>
<evidence type="ECO:0000256" key="2">
    <source>
        <dbReference type="ARBA" id="ARBA00022643"/>
    </source>
</evidence>
<dbReference type="SUPFAM" id="SSF51679">
    <property type="entry name" value="Bacterial luciferase-like"/>
    <property type="match status" value="1"/>
</dbReference>
<dbReference type="PANTHER" id="PTHR42847">
    <property type="entry name" value="ALKANESULFONATE MONOOXYGENASE"/>
    <property type="match status" value="1"/>
</dbReference>
<proteinExistence type="predicted"/>
<reference evidence="6 7" key="1">
    <citation type="submission" date="2015-10" db="EMBL/GenBank/DDBJ databases">
        <title>Draft genome sequence of Streptomyces pseudovenezuelae DSM 40212, type strain for the species Streptomyces pseudovenezuelae.</title>
        <authorList>
            <person name="Ruckert C."/>
            <person name="Winkler A."/>
            <person name="Kalinowski J."/>
            <person name="Kampfer P."/>
            <person name="Glaeser S."/>
        </authorList>
    </citation>
    <scope>NUCLEOTIDE SEQUENCE [LARGE SCALE GENOMIC DNA]</scope>
    <source>
        <strain evidence="6 7">DSM 40212</strain>
    </source>
</reference>
<keyword evidence="3" id="KW-0560">Oxidoreductase</keyword>
<keyword evidence="2" id="KW-0288">FMN</keyword>
<comment type="caution">
    <text evidence="6">The sequence shown here is derived from an EMBL/GenBank/DDBJ whole genome shotgun (WGS) entry which is preliminary data.</text>
</comment>
<dbReference type="GO" id="GO:0046306">
    <property type="term" value="P:alkanesulfonate catabolic process"/>
    <property type="evidence" value="ECO:0007669"/>
    <property type="project" value="TreeGrafter"/>
</dbReference>
<accession>A0A124HAK5</accession>